<dbReference type="Gramene" id="EFJ13725">
    <property type="protein sequence ID" value="EFJ13725"/>
    <property type="gene ID" value="SELMODRAFT_424213"/>
</dbReference>
<evidence type="ECO:0000313" key="3">
    <source>
        <dbReference type="Proteomes" id="UP000001514"/>
    </source>
</evidence>
<dbReference type="GO" id="GO:0050152">
    <property type="term" value="F:omega-amidase activity"/>
    <property type="evidence" value="ECO:0000318"/>
    <property type="project" value="GO_Central"/>
</dbReference>
<keyword evidence="3" id="KW-1185">Reference proteome</keyword>
<dbReference type="GO" id="GO:0006107">
    <property type="term" value="P:oxaloacetate metabolic process"/>
    <property type="evidence" value="ECO:0000318"/>
    <property type="project" value="GO_Central"/>
</dbReference>
<dbReference type="STRING" id="88036.D8SP63"/>
<evidence type="ECO:0000313" key="2">
    <source>
        <dbReference type="EMBL" id="EFJ13725.1"/>
    </source>
</evidence>
<evidence type="ECO:0000259" key="1">
    <source>
        <dbReference type="Pfam" id="PF00795"/>
    </source>
</evidence>
<dbReference type="KEGG" id="smo:SELMODRAFT_424213"/>
<dbReference type="SUPFAM" id="SSF56317">
    <property type="entry name" value="Carbon-nitrogen hydrolase"/>
    <property type="match status" value="1"/>
</dbReference>
<reference evidence="2 3" key="1">
    <citation type="journal article" date="2011" name="Science">
        <title>The Selaginella genome identifies genetic changes associated with the evolution of vascular plants.</title>
        <authorList>
            <person name="Banks J.A."/>
            <person name="Nishiyama T."/>
            <person name="Hasebe M."/>
            <person name="Bowman J.L."/>
            <person name="Gribskov M."/>
            <person name="dePamphilis C."/>
            <person name="Albert V.A."/>
            <person name="Aono N."/>
            <person name="Aoyama T."/>
            <person name="Ambrose B.A."/>
            <person name="Ashton N.W."/>
            <person name="Axtell M.J."/>
            <person name="Barker E."/>
            <person name="Barker M.S."/>
            <person name="Bennetzen J.L."/>
            <person name="Bonawitz N.D."/>
            <person name="Chapple C."/>
            <person name="Cheng C."/>
            <person name="Correa L.G."/>
            <person name="Dacre M."/>
            <person name="DeBarry J."/>
            <person name="Dreyer I."/>
            <person name="Elias M."/>
            <person name="Engstrom E.M."/>
            <person name="Estelle M."/>
            <person name="Feng L."/>
            <person name="Finet C."/>
            <person name="Floyd S.K."/>
            <person name="Frommer W.B."/>
            <person name="Fujita T."/>
            <person name="Gramzow L."/>
            <person name="Gutensohn M."/>
            <person name="Harholt J."/>
            <person name="Hattori M."/>
            <person name="Heyl A."/>
            <person name="Hirai T."/>
            <person name="Hiwatashi Y."/>
            <person name="Ishikawa M."/>
            <person name="Iwata M."/>
            <person name="Karol K.G."/>
            <person name="Koehler B."/>
            <person name="Kolukisaoglu U."/>
            <person name="Kubo M."/>
            <person name="Kurata T."/>
            <person name="Lalonde S."/>
            <person name="Li K."/>
            <person name="Li Y."/>
            <person name="Litt A."/>
            <person name="Lyons E."/>
            <person name="Manning G."/>
            <person name="Maruyama T."/>
            <person name="Michael T.P."/>
            <person name="Mikami K."/>
            <person name="Miyazaki S."/>
            <person name="Morinaga S."/>
            <person name="Murata T."/>
            <person name="Mueller-Roeber B."/>
            <person name="Nelson D.R."/>
            <person name="Obara M."/>
            <person name="Oguri Y."/>
            <person name="Olmstead R.G."/>
            <person name="Onodera N."/>
            <person name="Petersen B.L."/>
            <person name="Pils B."/>
            <person name="Prigge M."/>
            <person name="Rensing S.A."/>
            <person name="Riano-Pachon D.M."/>
            <person name="Roberts A.W."/>
            <person name="Sato Y."/>
            <person name="Scheller H.V."/>
            <person name="Schulz B."/>
            <person name="Schulz C."/>
            <person name="Shakirov E.V."/>
            <person name="Shibagaki N."/>
            <person name="Shinohara N."/>
            <person name="Shippen D.E."/>
            <person name="Soerensen I."/>
            <person name="Sotooka R."/>
            <person name="Sugimoto N."/>
            <person name="Sugita M."/>
            <person name="Sumikawa N."/>
            <person name="Tanurdzic M."/>
            <person name="Theissen G."/>
            <person name="Ulvskov P."/>
            <person name="Wakazuki S."/>
            <person name="Weng J.K."/>
            <person name="Willats W.W."/>
            <person name="Wipf D."/>
            <person name="Wolf P.G."/>
            <person name="Yang L."/>
            <person name="Zimmer A.D."/>
            <person name="Zhu Q."/>
            <person name="Mitros T."/>
            <person name="Hellsten U."/>
            <person name="Loque D."/>
            <person name="Otillar R."/>
            <person name="Salamov A."/>
            <person name="Schmutz J."/>
            <person name="Shapiro H."/>
            <person name="Lindquist E."/>
            <person name="Lucas S."/>
            <person name="Rokhsar D."/>
            <person name="Grigoriev I.V."/>
        </authorList>
    </citation>
    <scope>NUCLEOTIDE SEQUENCE [LARGE SCALE GENOMIC DNA]</scope>
</reference>
<dbReference type="Gene3D" id="3.60.110.10">
    <property type="entry name" value="Carbon-nitrogen hydrolase"/>
    <property type="match status" value="1"/>
</dbReference>
<dbReference type="InterPro" id="IPR036526">
    <property type="entry name" value="C-N_Hydrolase_sf"/>
</dbReference>
<dbReference type="Proteomes" id="UP000001514">
    <property type="component" value="Unassembled WGS sequence"/>
</dbReference>
<dbReference type="InParanoid" id="D8SP63"/>
<dbReference type="GO" id="GO:0006528">
    <property type="term" value="P:asparagine metabolic process"/>
    <property type="evidence" value="ECO:0000318"/>
    <property type="project" value="GO_Central"/>
</dbReference>
<gene>
    <name evidence="2" type="ORF">SELMODRAFT_424213</name>
</gene>
<dbReference type="GO" id="GO:0006541">
    <property type="term" value="P:glutamine metabolic process"/>
    <property type="evidence" value="ECO:0000318"/>
    <property type="project" value="GO_Central"/>
</dbReference>
<accession>D8SP63</accession>
<protein>
    <recommendedName>
        <fullName evidence="1">CN hydrolase domain-containing protein</fullName>
    </recommendedName>
</protein>
<proteinExistence type="predicted"/>
<dbReference type="Pfam" id="PF00795">
    <property type="entry name" value="CN_hydrolase"/>
    <property type="match status" value="1"/>
</dbReference>
<sequence>MPTTILSRTVPIGLPSDSNQVPERVCNLVKAYVKPDKGSSIKVLELQRMVGKNFCSLRICGYEDLEAPVRDVALDGVTSHSISNSIGRFKQLECDAFFVQASCSRETSMACSNTTSTSGGETTRSNGDVLSCDHRACRSKFKIAVCHLSIYADKEQNIRHAREAIQTAADGGSKLILLPEMGNCPYSNASFPIYAGGSPSSKMLSDMRHYDKQNNSHCSLTKMFVLCAGVKGLQGCLEGSKAANSWWTLLKYFVVAAGLVSGAFDLRTVIDMLKRTPKLSDRTRFTLIVDPAVKDIVLPSVQSEPRYRPLIGDMVVIPLVPCECSDRAGGALRAIDPAGATAAQQSV</sequence>
<dbReference type="HOGENOM" id="CLU_800237_0_0_1"/>
<dbReference type="eggNOG" id="KOG0806">
    <property type="taxonomic scope" value="Eukaryota"/>
</dbReference>
<dbReference type="EMBL" id="GL377631">
    <property type="protein sequence ID" value="EFJ13725.1"/>
    <property type="molecule type" value="Genomic_DNA"/>
</dbReference>
<dbReference type="PANTHER" id="PTHR23088:SF30">
    <property type="entry name" value="OMEGA-AMIDASE NIT2"/>
    <property type="match status" value="1"/>
</dbReference>
<dbReference type="InterPro" id="IPR003010">
    <property type="entry name" value="C-N_Hydrolase"/>
</dbReference>
<dbReference type="PANTHER" id="PTHR23088">
    <property type="entry name" value="NITRILASE-RELATED"/>
    <property type="match status" value="1"/>
</dbReference>
<name>D8SP63_SELML</name>
<organism evidence="3">
    <name type="scientific">Selaginella moellendorffii</name>
    <name type="common">Spikemoss</name>
    <dbReference type="NCBI Taxonomy" id="88036"/>
    <lineage>
        <taxon>Eukaryota</taxon>
        <taxon>Viridiplantae</taxon>
        <taxon>Streptophyta</taxon>
        <taxon>Embryophyta</taxon>
        <taxon>Tracheophyta</taxon>
        <taxon>Lycopodiopsida</taxon>
        <taxon>Selaginellales</taxon>
        <taxon>Selaginellaceae</taxon>
        <taxon>Selaginella</taxon>
    </lineage>
</organism>
<dbReference type="AlphaFoldDB" id="D8SP63"/>
<feature type="domain" description="CN hydrolase" evidence="1">
    <location>
        <begin position="142"/>
        <end position="219"/>
    </location>
</feature>